<dbReference type="InterPro" id="IPR027417">
    <property type="entry name" value="P-loop_NTPase"/>
</dbReference>
<dbReference type="Gene3D" id="3.40.50.300">
    <property type="entry name" value="P-loop containing nucleotide triphosphate hydrolases"/>
    <property type="match status" value="1"/>
</dbReference>
<evidence type="ECO:0000313" key="8">
    <source>
        <dbReference type="EMBL" id="EJF54507.1"/>
    </source>
</evidence>
<dbReference type="GO" id="GO:0003677">
    <property type="term" value="F:DNA binding"/>
    <property type="evidence" value="ECO:0007669"/>
    <property type="project" value="InterPro"/>
</dbReference>
<dbReference type="Pfam" id="PF00580">
    <property type="entry name" value="UvrD-helicase"/>
    <property type="match status" value="1"/>
</dbReference>
<dbReference type="OrthoDB" id="1100019at2"/>
<evidence type="ECO:0000256" key="3">
    <source>
        <dbReference type="ARBA" id="ARBA00022806"/>
    </source>
</evidence>
<dbReference type="InterPro" id="IPR000212">
    <property type="entry name" value="DNA_helicase_UvrD/REP"/>
</dbReference>
<dbReference type="GO" id="GO:0016787">
    <property type="term" value="F:hydrolase activity"/>
    <property type="evidence" value="ECO:0007669"/>
    <property type="project" value="UniProtKB-UniRule"/>
</dbReference>
<dbReference type="PANTHER" id="PTHR11070">
    <property type="entry name" value="UVRD / RECB / PCRA DNA HELICASE FAMILY MEMBER"/>
    <property type="match status" value="1"/>
</dbReference>
<dbReference type="GO" id="GO:0005524">
    <property type="term" value="F:ATP binding"/>
    <property type="evidence" value="ECO:0007669"/>
    <property type="project" value="UniProtKB-UniRule"/>
</dbReference>
<gene>
    <name evidence="8" type="ORF">SapgrDRAFT_2853</name>
</gene>
<keyword evidence="4 6" id="KW-0067">ATP-binding</keyword>
<evidence type="ECO:0000313" key="9">
    <source>
        <dbReference type="Proteomes" id="UP000005113"/>
    </source>
</evidence>
<dbReference type="GO" id="GO:0043138">
    <property type="term" value="F:3'-5' DNA helicase activity"/>
    <property type="evidence" value="ECO:0007669"/>
    <property type="project" value="TreeGrafter"/>
</dbReference>
<dbReference type="EMBL" id="JH719942">
    <property type="protein sequence ID" value="EJF54507.1"/>
    <property type="molecule type" value="Genomic_DNA"/>
</dbReference>
<dbReference type="HOGENOM" id="CLU_004585_8_1_10"/>
<keyword evidence="3 6" id="KW-0347">Helicase</keyword>
<feature type="binding site" evidence="6">
    <location>
        <begin position="44"/>
        <end position="51"/>
    </location>
    <ligand>
        <name>ATP</name>
        <dbReference type="ChEBI" id="CHEBI:30616"/>
    </ligand>
</feature>
<dbReference type="Proteomes" id="UP000005113">
    <property type="component" value="Unassembled WGS sequence"/>
</dbReference>
<organism evidence="8 9">
    <name type="scientific">Saprospira grandis DSM 2844</name>
    <dbReference type="NCBI Taxonomy" id="694433"/>
    <lineage>
        <taxon>Bacteria</taxon>
        <taxon>Pseudomonadati</taxon>
        <taxon>Bacteroidota</taxon>
        <taxon>Saprospiria</taxon>
        <taxon>Saprospirales</taxon>
        <taxon>Saprospiraceae</taxon>
        <taxon>Saprospira</taxon>
    </lineage>
</organism>
<feature type="domain" description="UvrD-like helicase ATP-binding" evidence="7">
    <location>
        <begin position="23"/>
        <end position="338"/>
    </location>
</feature>
<evidence type="ECO:0000256" key="5">
    <source>
        <dbReference type="ARBA" id="ARBA00034923"/>
    </source>
</evidence>
<keyword evidence="1 6" id="KW-0547">Nucleotide-binding</keyword>
<proteinExistence type="predicted"/>
<evidence type="ECO:0000256" key="2">
    <source>
        <dbReference type="ARBA" id="ARBA00022801"/>
    </source>
</evidence>
<evidence type="ECO:0000256" key="6">
    <source>
        <dbReference type="PROSITE-ProRule" id="PRU00560"/>
    </source>
</evidence>
<protein>
    <recommendedName>
        <fullName evidence="5">DNA 3'-5' helicase II</fullName>
    </recommendedName>
</protein>
<reference evidence="9" key="1">
    <citation type="journal article" date="2012" name="Stand. Genomic Sci.">
        <title>Permanent draft genome sequence of the gliding predator Saprospira grandis strain Sa g1 (= HR1).</title>
        <authorList>
            <person name="Mavromatis K."/>
            <person name="Chertkov O."/>
            <person name="Lapidus A."/>
            <person name="Nolan M."/>
            <person name="Lucas S."/>
            <person name="Tice H."/>
            <person name="Del Rio T.G."/>
            <person name="Cheng J.F."/>
            <person name="Han C."/>
            <person name="Tapia R."/>
            <person name="Bruce D."/>
            <person name="Goodwin L.A."/>
            <person name="Pitluck S."/>
            <person name="Huntemann M."/>
            <person name="Liolios K."/>
            <person name="Pagani I."/>
            <person name="Ivanova N."/>
            <person name="Mikhailova N."/>
            <person name="Pati A."/>
            <person name="Chen A."/>
            <person name="Palaniappan K."/>
            <person name="Land M."/>
            <person name="Brambilla E.M."/>
            <person name="Rohde M."/>
            <person name="Spring S."/>
            <person name="Goker M."/>
            <person name="Detter J.C."/>
            <person name="Bristow J."/>
            <person name="Eisen J.A."/>
            <person name="Markowitz V."/>
            <person name="Hugenholtz P."/>
            <person name="Kyrpides N.C."/>
            <person name="Klenk H.P."/>
            <person name="Woyke T."/>
        </authorList>
    </citation>
    <scope>NUCLEOTIDE SEQUENCE [LARGE SCALE GENOMIC DNA]</scope>
    <source>
        <strain evidence="9">DSM 2844</strain>
    </source>
</reference>
<dbReference type="RefSeq" id="WP_002660241.1">
    <property type="nucleotide sequence ID" value="NZ_JH719942.1"/>
</dbReference>
<dbReference type="PANTHER" id="PTHR11070:SF2">
    <property type="entry name" value="ATP-DEPENDENT DNA HELICASE SRS2"/>
    <property type="match status" value="1"/>
</dbReference>
<dbReference type="InterPro" id="IPR014016">
    <property type="entry name" value="UvrD-like_ATP-bd"/>
</dbReference>
<sequence>MPQNINISDQDIEYAEKILLPEGKVFDQERRDFIRCLKTIDLQAVPGSGKTTALLAKLLILERYMPFQDGHGVLVISHTNAAVDEIKERIGKHCPQLFSYPNFVGTIQSFVNRFLAVPFYMNSLKERPLRIDANLYNERLSEIINNPWAYKFGLSNENFNKVYRFIKRSERMFYKYRFGIDKDKIILKESLNGTQVQIKDKKNILTWLRKLKIHILCTEKILHYDDAYFLANRYIKKNPTITTLLQKRFKYVLVDEMQDMDIHQYNLIETIFKPDESTQSVVQRIGDKNQAIFNSDSSPTKDIWTQRKVMYLNGSHRLSSKIADLVQKFALTGNPITGNNPIEIKPIIFIYTDDTIELVIPKYADKIKELQKGGLIPESPRHKFTAIAWRKGQNTSAKDSRITLSTYWPHFKKSKPKEQIDFKVLEDYILYINKDVKTLRPIQNNIINLLLEILHIEKISHKKNNYYSKKRLLNFLKLRENNDYEELKSKLYEWSMGCIKEKKLDVIKNIKDYIPTFLSFFDREINLSTQFILGKSEISLASNENENDLEMNIFNSEGIKIEIGSVHSVKGQTHTATLYLETYFYKDGGKSYESQRLAGQFLGTPITKSAGKRVKQSAKMVYVGFSRPTHLLGIAIHQDRYKSYLSQIDGNCWDIVKVWGN</sequence>
<accession>J0PA77</accession>
<keyword evidence="2 6" id="KW-0378">Hydrolase</keyword>
<dbReference type="PROSITE" id="PS51198">
    <property type="entry name" value="UVRD_HELICASE_ATP_BIND"/>
    <property type="match status" value="1"/>
</dbReference>
<evidence type="ECO:0000256" key="4">
    <source>
        <dbReference type="ARBA" id="ARBA00022840"/>
    </source>
</evidence>
<evidence type="ECO:0000256" key="1">
    <source>
        <dbReference type="ARBA" id="ARBA00022741"/>
    </source>
</evidence>
<dbReference type="SUPFAM" id="SSF52540">
    <property type="entry name" value="P-loop containing nucleoside triphosphate hydrolases"/>
    <property type="match status" value="1"/>
</dbReference>
<dbReference type="GO" id="GO:0000725">
    <property type="term" value="P:recombinational repair"/>
    <property type="evidence" value="ECO:0007669"/>
    <property type="project" value="TreeGrafter"/>
</dbReference>
<dbReference type="AlphaFoldDB" id="J0PA77"/>
<name>J0PA77_9BACT</name>
<evidence type="ECO:0000259" key="7">
    <source>
        <dbReference type="PROSITE" id="PS51198"/>
    </source>
</evidence>